<dbReference type="InParanoid" id="A0A165FQ98"/>
<organism evidence="3 4">
    <name type="scientific">Exidia glandulosa HHB12029</name>
    <dbReference type="NCBI Taxonomy" id="1314781"/>
    <lineage>
        <taxon>Eukaryota</taxon>
        <taxon>Fungi</taxon>
        <taxon>Dikarya</taxon>
        <taxon>Basidiomycota</taxon>
        <taxon>Agaricomycotina</taxon>
        <taxon>Agaricomycetes</taxon>
        <taxon>Auriculariales</taxon>
        <taxon>Exidiaceae</taxon>
        <taxon>Exidia</taxon>
    </lineage>
</organism>
<dbReference type="EMBL" id="KV426074">
    <property type="protein sequence ID" value="KZV89356.1"/>
    <property type="molecule type" value="Genomic_DNA"/>
</dbReference>
<feature type="transmembrane region" description="Helical" evidence="1">
    <location>
        <begin position="93"/>
        <end position="118"/>
    </location>
</feature>
<dbReference type="AlphaFoldDB" id="A0A165FQ98"/>
<protein>
    <recommendedName>
        <fullName evidence="2">DUF6533 domain-containing protein</fullName>
    </recommendedName>
</protein>
<proteinExistence type="predicted"/>
<dbReference type="OrthoDB" id="3037019at2759"/>
<sequence>MDPEALQAALSELAVGLGDLQISKYIYGSALTILAWEWCLTVEQERQTIWRRRVNLLQVLFYLNRYATIAFTLFNVISFHLPPHLLTDCFCEGWLHISLSAQTAAQWFVSSAIVTYRVQALYQSNRIIKIGIVVAWALANVGVLVLTIVSLLPDKVVADLPFGLKACHSNVHLPLIFTPFLPGLVYDMLAFALAVWKLFSHASSTSRAFPESSTSRRVYSVMAFDSALYFVVMWAATLVNVCLQLPVSRDTLRIAWDPMLMALGSTMCSRMVLNLRVEGSRHVSDTAVGSTGWSFKMESMKKTGSTERTATYNDQGQSLPYAVRSNPRLAPEHEG</sequence>
<dbReference type="Pfam" id="PF20151">
    <property type="entry name" value="DUF6533"/>
    <property type="match status" value="1"/>
</dbReference>
<evidence type="ECO:0000313" key="3">
    <source>
        <dbReference type="EMBL" id="KZV89356.1"/>
    </source>
</evidence>
<dbReference type="InterPro" id="IPR045340">
    <property type="entry name" value="DUF6533"/>
</dbReference>
<keyword evidence="1" id="KW-0812">Transmembrane</keyword>
<evidence type="ECO:0000313" key="4">
    <source>
        <dbReference type="Proteomes" id="UP000077266"/>
    </source>
</evidence>
<feature type="transmembrane region" description="Helical" evidence="1">
    <location>
        <begin position="130"/>
        <end position="152"/>
    </location>
</feature>
<keyword evidence="4" id="KW-1185">Reference proteome</keyword>
<name>A0A165FQ98_EXIGL</name>
<feature type="transmembrane region" description="Helical" evidence="1">
    <location>
        <begin position="172"/>
        <end position="196"/>
    </location>
</feature>
<accession>A0A165FQ98</accession>
<feature type="transmembrane region" description="Helical" evidence="1">
    <location>
        <begin position="63"/>
        <end position="81"/>
    </location>
</feature>
<keyword evidence="1" id="KW-0472">Membrane</keyword>
<feature type="domain" description="DUF6533" evidence="2">
    <location>
        <begin position="25"/>
        <end position="70"/>
    </location>
</feature>
<keyword evidence="1" id="KW-1133">Transmembrane helix</keyword>
<reference evidence="3 4" key="1">
    <citation type="journal article" date="2016" name="Mol. Biol. Evol.">
        <title>Comparative Genomics of Early-Diverging Mushroom-Forming Fungi Provides Insights into the Origins of Lignocellulose Decay Capabilities.</title>
        <authorList>
            <person name="Nagy L.G."/>
            <person name="Riley R."/>
            <person name="Tritt A."/>
            <person name="Adam C."/>
            <person name="Daum C."/>
            <person name="Floudas D."/>
            <person name="Sun H."/>
            <person name="Yadav J.S."/>
            <person name="Pangilinan J."/>
            <person name="Larsson K.H."/>
            <person name="Matsuura K."/>
            <person name="Barry K."/>
            <person name="Labutti K."/>
            <person name="Kuo R."/>
            <person name="Ohm R.A."/>
            <person name="Bhattacharya S.S."/>
            <person name="Shirouzu T."/>
            <person name="Yoshinaga Y."/>
            <person name="Martin F.M."/>
            <person name="Grigoriev I.V."/>
            <person name="Hibbett D.S."/>
        </authorList>
    </citation>
    <scope>NUCLEOTIDE SEQUENCE [LARGE SCALE GENOMIC DNA]</scope>
    <source>
        <strain evidence="3 4">HHB12029</strain>
    </source>
</reference>
<gene>
    <name evidence="3" type="ORF">EXIGLDRAFT_721471</name>
</gene>
<evidence type="ECO:0000259" key="2">
    <source>
        <dbReference type="Pfam" id="PF20151"/>
    </source>
</evidence>
<evidence type="ECO:0000256" key="1">
    <source>
        <dbReference type="SAM" id="Phobius"/>
    </source>
</evidence>
<dbReference type="Proteomes" id="UP000077266">
    <property type="component" value="Unassembled WGS sequence"/>
</dbReference>